<organism evidence="2 3">
    <name type="scientific">Hyaloscypha variabilis (strain UAMH 11265 / GT02V1 / F)</name>
    <name type="common">Meliniomyces variabilis</name>
    <dbReference type="NCBI Taxonomy" id="1149755"/>
    <lineage>
        <taxon>Eukaryota</taxon>
        <taxon>Fungi</taxon>
        <taxon>Dikarya</taxon>
        <taxon>Ascomycota</taxon>
        <taxon>Pezizomycotina</taxon>
        <taxon>Leotiomycetes</taxon>
        <taxon>Helotiales</taxon>
        <taxon>Hyaloscyphaceae</taxon>
        <taxon>Hyaloscypha</taxon>
        <taxon>Hyaloscypha variabilis</taxon>
    </lineage>
</organism>
<name>A0A2J6R4C2_HYAVF</name>
<sequence>MTPDLCISSALARLSVTPATIYAYVGIEYGRECYTGSVAPTPEPMSLASTKMCTMTCAGDRNRRCGGPNRYNLWVATSATIMGTASSQRASAPAVSTVA</sequence>
<dbReference type="Pfam" id="PF01822">
    <property type="entry name" value="WSC"/>
    <property type="match status" value="1"/>
</dbReference>
<accession>A0A2J6R4C2</accession>
<evidence type="ECO:0000313" key="3">
    <source>
        <dbReference type="Proteomes" id="UP000235786"/>
    </source>
</evidence>
<dbReference type="Proteomes" id="UP000235786">
    <property type="component" value="Unassembled WGS sequence"/>
</dbReference>
<dbReference type="InterPro" id="IPR002889">
    <property type="entry name" value="WSC_carb-bd"/>
</dbReference>
<dbReference type="OrthoDB" id="5985073at2759"/>
<evidence type="ECO:0000259" key="1">
    <source>
        <dbReference type="PROSITE" id="PS51212"/>
    </source>
</evidence>
<evidence type="ECO:0000313" key="2">
    <source>
        <dbReference type="EMBL" id="PMD33371.1"/>
    </source>
</evidence>
<protein>
    <recommendedName>
        <fullName evidence="1">WSC domain-containing protein</fullName>
    </recommendedName>
</protein>
<dbReference type="PROSITE" id="PS51212">
    <property type="entry name" value="WSC"/>
    <property type="match status" value="1"/>
</dbReference>
<proteinExistence type="predicted"/>
<keyword evidence="3" id="KW-1185">Reference proteome</keyword>
<dbReference type="EMBL" id="KZ613956">
    <property type="protein sequence ID" value="PMD33371.1"/>
    <property type="molecule type" value="Genomic_DNA"/>
</dbReference>
<reference evidence="2 3" key="1">
    <citation type="submission" date="2016-04" db="EMBL/GenBank/DDBJ databases">
        <title>A degradative enzymes factory behind the ericoid mycorrhizal symbiosis.</title>
        <authorList>
            <consortium name="DOE Joint Genome Institute"/>
            <person name="Martino E."/>
            <person name="Morin E."/>
            <person name="Grelet G."/>
            <person name="Kuo A."/>
            <person name="Kohler A."/>
            <person name="Daghino S."/>
            <person name="Barry K."/>
            <person name="Choi C."/>
            <person name="Cichocki N."/>
            <person name="Clum A."/>
            <person name="Copeland A."/>
            <person name="Hainaut M."/>
            <person name="Haridas S."/>
            <person name="Labutti K."/>
            <person name="Lindquist E."/>
            <person name="Lipzen A."/>
            <person name="Khouja H.-R."/>
            <person name="Murat C."/>
            <person name="Ohm R."/>
            <person name="Olson A."/>
            <person name="Spatafora J."/>
            <person name="Veneault-Fourrey C."/>
            <person name="Henrissat B."/>
            <person name="Grigoriev I."/>
            <person name="Martin F."/>
            <person name="Perotto S."/>
        </authorList>
    </citation>
    <scope>NUCLEOTIDE SEQUENCE [LARGE SCALE GENOMIC DNA]</scope>
    <source>
        <strain evidence="2 3">F</strain>
    </source>
</reference>
<gene>
    <name evidence="2" type="ORF">L207DRAFT_518161</name>
</gene>
<dbReference type="AlphaFoldDB" id="A0A2J6R4C2"/>
<feature type="domain" description="WSC" evidence="1">
    <location>
        <begin position="1"/>
        <end position="77"/>
    </location>
</feature>